<dbReference type="GO" id="GO:0016746">
    <property type="term" value="F:acyltransferase activity"/>
    <property type="evidence" value="ECO:0007669"/>
    <property type="project" value="UniProtKB-KW"/>
</dbReference>
<sequence length="185" mass="20784">NGSSESALLDAHEKFLYFAYGSNLLKQRLQLKNPTAVYKTTAKLMDFKLSFFITINPKTSRWNGAAATIAPAKGSSVWGTVWELGVEDIPSLDRQEGIYKALNVDVISEDRSPLTCRTYLLEPTTVPSDWDMRPSPQYMDIIIRGAIQSNLPEEYISQLKNIEHNDYSGSVKVYDEVLKLLNTSS</sequence>
<dbReference type="EC" id="4.3.2.9" evidence="1"/>
<dbReference type="CDD" id="cd06661">
    <property type="entry name" value="GGCT_like"/>
    <property type="match status" value="1"/>
</dbReference>
<feature type="active site" description="Proton acceptor" evidence="3">
    <location>
        <position position="96"/>
    </location>
</feature>
<evidence type="ECO:0000313" key="5">
    <source>
        <dbReference type="EMBL" id="VDI07866.1"/>
    </source>
</evidence>
<dbReference type="SUPFAM" id="SSF110857">
    <property type="entry name" value="Gamma-glutamyl cyclotransferase-like"/>
    <property type="match status" value="1"/>
</dbReference>
<reference evidence="5" key="1">
    <citation type="submission" date="2018-11" db="EMBL/GenBank/DDBJ databases">
        <authorList>
            <person name="Alioto T."/>
            <person name="Alioto T."/>
        </authorList>
    </citation>
    <scope>NUCLEOTIDE SEQUENCE</scope>
</reference>
<protein>
    <recommendedName>
        <fullName evidence="1">gamma-glutamylcyclotransferase</fullName>
        <ecNumber evidence="1">4.3.2.9</ecNumber>
    </recommendedName>
</protein>
<dbReference type="PANTHER" id="PTHR12935">
    <property type="entry name" value="GAMMA-GLUTAMYLCYCLOTRANSFERASE"/>
    <property type="match status" value="1"/>
</dbReference>
<dbReference type="InterPro" id="IPR017939">
    <property type="entry name" value="G-Glutamylcylcotransferase"/>
</dbReference>
<keyword evidence="6" id="KW-1185">Reference proteome</keyword>
<accession>A0A8B6CNM8</accession>
<keyword evidence="2" id="KW-0456">Lyase</keyword>
<proteinExistence type="predicted"/>
<dbReference type="OrthoDB" id="2924818at2759"/>
<keyword evidence="5" id="KW-0808">Transferase</keyword>
<gene>
    <name evidence="5" type="ORF">MGAL_10B039706</name>
</gene>
<evidence type="ECO:0000256" key="4">
    <source>
        <dbReference type="PIRSR" id="PIRSR617939-2"/>
    </source>
</evidence>
<organism evidence="5 6">
    <name type="scientific">Mytilus galloprovincialis</name>
    <name type="common">Mediterranean mussel</name>
    <dbReference type="NCBI Taxonomy" id="29158"/>
    <lineage>
        <taxon>Eukaryota</taxon>
        <taxon>Metazoa</taxon>
        <taxon>Spiralia</taxon>
        <taxon>Lophotrochozoa</taxon>
        <taxon>Mollusca</taxon>
        <taxon>Bivalvia</taxon>
        <taxon>Autobranchia</taxon>
        <taxon>Pteriomorphia</taxon>
        <taxon>Mytilida</taxon>
        <taxon>Mytiloidea</taxon>
        <taxon>Mytilidae</taxon>
        <taxon>Mytilinae</taxon>
        <taxon>Mytilus</taxon>
    </lineage>
</organism>
<dbReference type="EMBL" id="UYJE01002109">
    <property type="protein sequence ID" value="VDI07866.1"/>
    <property type="molecule type" value="Genomic_DNA"/>
</dbReference>
<feature type="binding site" evidence="4">
    <location>
        <begin position="17"/>
        <end position="22"/>
    </location>
    <ligand>
        <name>substrate</name>
    </ligand>
</feature>
<dbReference type="PANTHER" id="PTHR12935:SF0">
    <property type="entry name" value="GAMMA-GLUTAMYLCYCLOTRANSFERASE"/>
    <property type="match status" value="1"/>
</dbReference>
<evidence type="ECO:0000256" key="2">
    <source>
        <dbReference type="ARBA" id="ARBA00023239"/>
    </source>
</evidence>
<evidence type="ECO:0000313" key="6">
    <source>
        <dbReference type="Proteomes" id="UP000596742"/>
    </source>
</evidence>
<dbReference type="InterPro" id="IPR036568">
    <property type="entry name" value="GGCT-like_sf"/>
</dbReference>
<evidence type="ECO:0000256" key="1">
    <source>
        <dbReference type="ARBA" id="ARBA00012346"/>
    </source>
</evidence>
<evidence type="ECO:0000256" key="3">
    <source>
        <dbReference type="PIRSR" id="PIRSR617939-1"/>
    </source>
</evidence>
<dbReference type="Pfam" id="PF13772">
    <property type="entry name" value="AIG2_2"/>
    <property type="match status" value="1"/>
</dbReference>
<feature type="binding site" evidence="4">
    <location>
        <position position="138"/>
    </location>
    <ligand>
        <name>substrate</name>
    </ligand>
</feature>
<comment type="caution">
    <text evidence="5">The sequence shown here is derived from an EMBL/GenBank/DDBJ whole genome shotgun (WGS) entry which is preliminary data.</text>
</comment>
<dbReference type="GO" id="GO:0003839">
    <property type="term" value="F:gamma-glutamylcyclotransferase activity"/>
    <property type="evidence" value="ECO:0007669"/>
    <property type="project" value="UniProtKB-EC"/>
</dbReference>
<feature type="non-terminal residue" evidence="5">
    <location>
        <position position="1"/>
    </location>
</feature>
<dbReference type="Proteomes" id="UP000596742">
    <property type="component" value="Unassembled WGS sequence"/>
</dbReference>
<keyword evidence="5" id="KW-0012">Acyltransferase</keyword>
<dbReference type="InterPro" id="IPR013024">
    <property type="entry name" value="GGCT-like"/>
</dbReference>
<name>A0A8B6CNM8_MYTGA</name>
<dbReference type="Gene3D" id="3.10.490.10">
    <property type="entry name" value="Gamma-glutamyl cyclotransferase-like"/>
    <property type="match status" value="1"/>
</dbReference>
<dbReference type="AlphaFoldDB" id="A0A8B6CNM8"/>